<comment type="function">
    <text evidence="12">Part of the ABC transporter FtsEX involved in cellular division.</text>
</comment>
<dbReference type="InterPro" id="IPR040690">
    <property type="entry name" value="FtsX_ECD"/>
</dbReference>
<protein>
    <recommendedName>
        <fullName evidence="4 12">Cell division protein FtsX</fullName>
    </recommendedName>
</protein>
<evidence type="ECO:0000256" key="6">
    <source>
        <dbReference type="ARBA" id="ARBA00022519"/>
    </source>
</evidence>
<dbReference type="GO" id="GO:0032153">
    <property type="term" value="C:cell division site"/>
    <property type="evidence" value="ECO:0007669"/>
    <property type="project" value="TreeGrafter"/>
</dbReference>
<feature type="transmembrane region" description="Helical" evidence="14">
    <location>
        <begin position="216"/>
        <end position="236"/>
    </location>
</feature>
<accession>A0A3M3Z2P7</accession>
<comment type="similarity">
    <text evidence="2 12">Belongs to the ABC-4 integral membrane protein family. FtsX subfamily.</text>
</comment>
<dbReference type="NCBIfam" id="TIGR00439">
    <property type="entry name" value="FtsX_Gneg"/>
    <property type="match status" value="1"/>
</dbReference>
<evidence type="ECO:0000256" key="9">
    <source>
        <dbReference type="ARBA" id="ARBA00022989"/>
    </source>
</evidence>
<feature type="transmembrane region" description="Helical" evidence="14">
    <location>
        <begin position="305"/>
        <end position="334"/>
    </location>
</feature>
<evidence type="ECO:0000256" key="13">
    <source>
        <dbReference type="SAM" id="MobiDB-lite"/>
    </source>
</evidence>
<dbReference type="Proteomes" id="UP000279372">
    <property type="component" value="Unassembled WGS sequence"/>
</dbReference>
<dbReference type="InterPro" id="IPR047590">
    <property type="entry name" value="FtsX_proteobact-type"/>
</dbReference>
<evidence type="ECO:0000256" key="11">
    <source>
        <dbReference type="ARBA" id="ARBA00023306"/>
    </source>
</evidence>
<feature type="transmembrane region" description="Helical" evidence="14">
    <location>
        <begin position="66"/>
        <end position="89"/>
    </location>
</feature>
<dbReference type="RefSeq" id="WP_074811492.1">
    <property type="nucleotide sequence ID" value="NZ_RBQB01000186.1"/>
</dbReference>
<dbReference type="PANTHER" id="PTHR47755">
    <property type="entry name" value="CELL DIVISION PROTEIN FTSX"/>
    <property type="match status" value="1"/>
</dbReference>
<evidence type="ECO:0000256" key="4">
    <source>
        <dbReference type="ARBA" id="ARBA00021907"/>
    </source>
</evidence>
<evidence type="ECO:0000256" key="3">
    <source>
        <dbReference type="ARBA" id="ARBA00011160"/>
    </source>
</evidence>
<keyword evidence="8 14" id="KW-0812">Transmembrane</keyword>
<evidence type="ECO:0000256" key="1">
    <source>
        <dbReference type="ARBA" id="ARBA00004429"/>
    </source>
</evidence>
<evidence type="ECO:0000256" key="12">
    <source>
        <dbReference type="PIRNR" id="PIRNR003097"/>
    </source>
</evidence>
<keyword evidence="9 14" id="KW-1133">Transmembrane helix</keyword>
<evidence type="ECO:0000256" key="2">
    <source>
        <dbReference type="ARBA" id="ARBA00007379"/>
    </source>
</evidence>
<keyword evidence="6 12" id="KW-0997">Cell inner membrane</keyword>
<dbReference type="InterPro" id="IPR003838">
    <property type="entry name" value="ABC3_permease_C"/>
</dbReference>
<evidence type="ECO:0000256" key="7">
    <source>
        <dbReference type="ARBA" id="ARBA00022618"/>
    </source>
</evidence>
<keyword evidence="7 12" id="KW-0132">Cell division</keyword>
<evidence type="ECO:0000256" key="8">
    <source>
        <dbReference type="ARBA" id="ARBA00022692"/>
    </source>
</evidence>
<feature type="domain" description="ABC3 transporter permease C-terminal" evidence="15">
    <location>
        <begin position="221"/>
        <end position="336"/>
    </location>
</feature>
<organism evidence="17 18">
    <name type="scientific">Pseudomonas syringae pv. philadelphi</name>
    <dbReference type="NCBI Taxonomy" id="251706"/>
    <lineage>
        <taxon>Bacteria</taxon>
        <taxon>Pseudomonadati</taxon>
        <taxon>Pseudomonadota</taxon>
        <taxon>Gammaproteobacteria</taxon>
        <taxon>Pseudomonadales</taxon>
        <taxon>Pseudomonadaceae</taxon>
        <taxon>Pseudomonas</taxon>
    </lineage>
</organism>
<feature type="region of interest" description="Disordered" evidence="13">
    <location>
        <begin position="1"/>
        <end position="36"/>
    </location>
</feature>
<dbReference type="FunFam" id="3.30.70.3040:FF:000002">
    <property type="entry name" value="Cell division protein FtsX"/>
    <property type="match status" value="1"/>
</dbReference>
<dbReference type="GO" id="GO:0005886">
    <property type="term" value="C:plasma membrane"/>
    <property type="evidence" value="ECO:0007669"/>
    <property type="project" value="UniProtKB-SubCell"/>
</dbReference>
<dbReference type="InterPro" id="IPR004513">
    <property type="entry name" value="FtsX"/>
</dbReference>
<comment type="caution">
    <text evidence="17">The sequence shown here is derived from an EMBL/GenBank/DDBJ whole genome shotgun (WGS) entry which is preliminary data.</text>
</comment>
<proteinExistence type="inferred from homology"/>
<dbReference type="Gene3D" id="3.30.70.3040">
    <property type="match status" value="1"/>
</dbReference>
<evidence type="ECO:0000313" key="17">
    <source>
        <dbReference type="EMBL" id="RMO88063.1"/>
    </source>
</evidence>
<dbReference type="PANTHER" id="PTHR47755:SF1">
    <property type="entry name" value="CELL DIVISION PROTEIN FTSX"/>
    <property type="match status" value="1"/>
</dbReference>
<dbReference type="PIRSF" id="PIRSF003097">
    <property type="entry name" value="FtsX"/>
    <property type="match status" value="1"/>
</dbReference>
<comment type="subunit">
    <text evidence="3">Forms a membrane-associated complex with FtsE.</text>
</comment>
<feature type="domain" description="FtsX extracellular" evidence="16">
    <location>
        <begin position="104"/>
        <end position="195"/>
    </location>
</feature>
<evidence type="ECO:0000256" key="14">
    <source>
        <dbReference type="SAM" id="Phobius"/>
    </source>
</evidence>
<feature type="transmembrane region" description="Helical" evidence="14">
    <location>
        <begin position="264"/>
        <end position="285"/>
    </location>
</feature>
<dbReference type="AlphaFoldDB" id="A0A3M3Z2P7"/>
<keyword evidence="10 12" id="KW-0472">Membrane</keyword>
<dbReference type="EMBL" id="RBQB01000186">
    <property type="protein sequence ID" value="RMO88063.1"/>
    <property type="molecule type" value="Genomic_DNA"/>
</dbReference>
<keyword evidence="11 12" id="KW-0131">Cell cycle</keyword>
<dbReference type="GO" id="GO:0051301">
    <property type="term" value="P:cell division"/>
    <property type="evidence" value="ECO:0007669"/>
    <property type="project" value="UniProtKB-KW"/>
</dbReference>
<evidence type="ECO:0000313" key="18">
    <source>
        <dbReference type="Proteomes" id="UP000279372"/>
    </source>
</evidence>
<evidence type="ECO:0000259" key="15">
    <source>
        <dbReference type="Pfam" id="PF02687"/>
    </source>
</evidence>
<comment type="subcellular location">
    <subcellularLocation>
        <location evidence="1">Cell inner membrane</location>
        <topology evidence="1">Multi-pass membrane protein</topology>
    </subcellularLocation>
</comment>
<gene>
    <name evidence="17" type="ORF">ALQ33_01091</name>
</gene>
<sequence length="344" mass="37195">MSATRSPKVSERVAPKAADPLPPKKNKQRHDHDDDGPNFSMLLSAWLESHRSSLVDSLRRLGRQPIGSFFTCLVMAIALSLPMGLSLLLSNVERLGGSWQRAAQISIYLNLDASAADGTRLRDEIKAMPGVADAEYISSDQALSEFKQQSGLGEALKELPENPLPGVVLVTPDEVDKPALEALRTRLAGLPKVEQAQLDLVWVERLAAILKLGDRFVFGLTVLLVSALLLVIGNTIRLHIENRRTEIEVIKLVGGTDSYVRRPFLYMGALYGFGAGILSWGVLAYGLDWLNGAVVGLAGLYGSDFALAGVPLADGFSLLLGAVLLGYIGAWIAVARHLRELAPR</sequence>
<evidence type="ECO:0000256" key="10">
    <source>
        <dbReference type="ARBA" id="ARBA00023136"/>
    </source>
</evidence>
<dbReference type="Pfam" id="PF18075">
    <property type="entry name" value="FtsX_ECD"/>
    <property type="match status" value="1"/>
</dbReference>
<dbReference type="Pfam" id="PF02687">
    <property type="entry name" value="FtsX"/>
    <property type="match status" value="1"/>
</dbReference>
<name>A0A3M3Z2P7_9PSED</name>
<evidence type="ECO:0000256" key="5">
    <source>
        <dbReference type="ARBA" id="ARBA00022475"/>
    </source>
</evidence>
<evidence type="ECO:0000259" key="16">
    <source>
        <dbReference type="Pfam" id="PF18075"/>
    </source>
</evidence>
<reference evidence="17 18" key="1">
    <citation type="submission" date="2018-08" db="EMBL/GenBank/DDBJ databases">
        <title>Recombination of ecologically and evolutionarily significant loci maintains genetic cohesion in the Pseudomonas syringae species complex.</title>
        <authorList>
            <person name="Dillon M."/>
            <person name="Thakur S."/>
            <person name="Almeida R.N.D."/>
            <person name="Weir B.S."/>
            <person name="Guttman D.S."/>
        </authorList>
    </citation>
    <scope>NUCLEOTIDE SEQUENCE [LARGE SCALE GENOMIC DNA]</scope>
    <source>
        <strain evidence="17 18">ICMP 8902</strain>
    </source>
</reference>
<keyword evidence="5 12" id="KW-1003">Cell membrane</keyword>